<evidence type="ECO:0000313" key="3">
    <source>
        <dbReference type="Proteomes" id="UP000834106"/>
    </source>
</evidence>
<feature type="region of interest" description="Disordered" evidence="1">
    <location>
        <begin position="132"/>
        <end position="158"/>
    </location>
</feature>
<evidence type="ECO:0000313" key="2">
    <source>
        <dbReference type="EMBL" id="CAI9775006.1"/>
    </source>
</evidence>
<accession>A0AAD1ZSH2</accession>
<dbReference type="Proteomes" id="UP000834106">
    <property type="component" value="Chromosome 13"/>
</dbReference>
<dbReference type="AlphaFoldDB" id="A0AAD1ZSH2"/>
<organism evidence="2 3">
    <name type="scientific">Fraxinus pennsylvanica</name>
    <dbReference type="NCBI Taxonomy" id="56036"/>
    <lineage>
        <taxon>Eukaryota</taxon>
        <taxon>Viridiplantae</taxon>
        <taxon>Streptophyta</taxon>
        <taxon>Embryophyta</taxon>
        <taxon>Tracheophyta</taxon>
        <taxon>Spermatophyta</taxon>
        <taxon>Magnoliopsida</taxon>
        <taxon>eudicotyledons</taxon>
        <taxon>Gunneridae</taxon>
        <taxon>Pentapetalae</taxon>
        <taxon>asterids</taxon>
        <taxon>lamiids</taxon>
        <taxon>Lamiales</taxon>
        <taxon>Oleaceae</taxon>
        <taxon>Oleeae</taxon>
        <taxon>Fraxinus</taxon>
    </lineage>
</organism>
<dbReference type="PANTHER" id="PTHR10378">
    <property type="entry name" value="LIM DOMAIN-BINDING PROTEIN"/>
    <property type="match status" value="1"/>
</dbReference>
<name>A0AAD1ZSH2_9LAMI</name>
<sequence length="845" mass="93560">MEHSSSSSGIYFQGLGQSQVAGNVLFSSKFGNSSKLIPGNACSNGDLASGDVSNTVLNSVASSTPSIGASSLVTDANSGLSGGPHLQRNSSFNTESHMRLPASPLSFSSNNISISGSSVMDGSSIVQQSFNQGLCSQQTQRSQQHHGPSSATSLPTSRMEQVQLLGDPRATSSYIQDSSNMYQLQKKPRLDIKQDNILQQQVFQQLLQRQDPMNLPNPNPHMQTLIKQQRFRQQQQQLLQSMPPMQRVQLLQQEQQQQQLQLRQQLQQQGMQPASTMNRPYDGGVCSRRLMQYLYHQRQRPADNTIAYWKKFVAEYYSQHAKKRWCLSLYDNVVHHSLGVFPQAAVDAWKCDICGSKSGRGFEATFEVLPRLNEIKFGSGVIDELLFLDLPRECRFPSGMLMLEYAKAVQESVYEQLRVVREGQLRIIFTSDLKILSWEFCARHHEELLPRRLVVPQVNQLLQVAQKCQSTISENGPDGVSQQDLQANSAMIITAERQLARNLDLQSLNDLGFSKRYVRCLQASEVVNSMKDLMEFCRDRRAGPIEGLKTFPRHASVSKIQMQKMKETEQMGSLQGLRTDQSTLNKLMALQAGLNSQMNNNQHMVGGGALSGSVQAAHALTNYQNLLMRQNSISSTQNSLQHDAFSFNNSKHALTSTPPGSTCILPGSMQNVPIIGFSSSHVSHQQNLHHLLSGNGVLQQNLSVPSQGSQALQQQMIQKLLQDMSNNKSGKGIPQQFHSMQSAGGNVYGDGLEFRNSPSPANNPAANGQGNAVGPPTSRSNSFKTASTSESAATASSGFGNKESDFSQNLHLPEDMVRDHEFTENGFFSSYLDDNMDYSWKVRET</sequence>
<evidence type="ECO:0000256" key="1">
    <source>
        <dbReference type="SAM" id="MobiDB-lite"/>
    </source>
</evidence>
<dbReference type="Pfam" id="PF01803">
    <property type="entry name" value="LIM_bind"/>
    <property type="match status" value="1"/>
</dbReference>
<reference evidence="2" key="1">
    <citation type="submission" date="2023-05" db="EMBL/GenBank/DDBJ databases">
        <authorList>
            <person name="Huff M."/>
        </authorList>
    </citation>
    <scope>NUCLEOTIDE SEQUENCE</scope>
</reference>
<evidence type="ECO:0008006" key="4">
    <source>
        <dbReference type="Google" id="ProtNLM"/>
    </source>
</evidence>
<feature type="region of interest" description="Disordered" evidence="1">
    <location>
        <begin position="725"/>
        <end position="807"/>
    </location>
</feature>
<feature type="compositionally biased region" description="Low complexity" evidence="1">
    <location>
        <begin position="785"/>
        <end position="797"/>
    </location>
</feature>
<protein>
    <recommendedName>
        <fullName evidence="4">Transcriptional regulator SLK2</fullName>
    </recommendedName>
</protein>
<gene>
    <name evidence="2" type="ORF">FPE_LOCUS22436</name>
</gene>
<dbReference type="InterPro" id="IPR029005">
    <property type="entry name" value="LIM-bd/SEUSS"/>
</dbReference>
<feature type="compositionally biased region" description="Low complexity" evidence="1">
    <location>
        <begin position="756"/>
        <end position="776"/>
    </location>
</feature>
<keyword evidence="3" id="KW-1185">Reference proteome</keyword>
<dbReference type="EMBL" id="OU503048">
    <property type="protein sequence ID" value="CAI9775006.1"/>
    <property type="molecule type" value="Genomic_DNA"/>
</dbReference>
<proteinExistence type="predicted"/>